<dbReference type="RefSeq" id="WP_344270317.1">
    <property type="nucleotide sequence ID" value="NZ_BAAAKV010000005.1"/>
</dbReference>
<gene>
    <name evidence="2" type="ORF">GCM10009654_08740</name>
</gene>
<evidence type="ECO:0000256" key="1">
    <source>
        <dbReference type="SAM" id="SignalP"/>
    </source>
</evidence>
<evidence type="ECO:0000313" key="2">
    <source>
        <dbReference type="EMBL" id="GAA1155366.1"/>
    </source>
</evidence>
<keyword evidence="1" id="KW-0732">Signal</keyword>
<dbReference type="Proteomes" id="UP001501371">
    <property type="component" value="Unassembled WGS sequence"/>
</dbReference>
<sequence length="1030" mass="107872">MRTQRLPRRGRPGPRRWAARAVAVALAAAALPLTGGPTAVADARETAPEPTAAERALARAAKSGERVEVVAERSEYSTTFANPSGTFTKETHVVPIRVRQRGRLVSADPTLVRGADGTVRPRAASVGLAFSGGGDDPMARIERDGRGMTLDWRGTLPEPRLEGDTAVYPEVFPGVDLKLRASVNGFQQLLVVKNREAAADPRLERLAFPMKTDGVTARTDGAGNLTAVDPAGRNVFAAPTPVMWDSSGVAATAAPKGAASVGAALAAPRGARSAAIEEEGFVAAVGAKEAAVPAVVEGGALRLTPDQGLLTAPDTVFPVHIDPYVSGGRNNWTSVAKSYPTTSYWNKSDNIARVGHESDTGGTWFSYFTMDTRNLSGKTVVNSTFRIKNTHSWSCTKKPVYLYASNPISSSTTWNKQPTLGGLLATVTDAKGWGSGCPAGNLEFGVKGNAAKAAAANWPTMTLSLRASETDTYGWKKFDASTAVLSTEYNTPPKVPSDLDTVPSTKNGAGCGDTAPYGFIGDTDVQLTARAQDPDGGTVKVTFHLWATGHHPGADPGGLLIVNQTVSVTSGAVARVTVPKSVLKPHVATADGNFSWKAQASDGSLTSDWNPTAGAPGCRFVYLPDRPSTPPSVTSAQFPDGTAGWPVGTGSVRTKGTFAVGPGAATDIASYEFWSTIDPTVTSRAPEALGGGVIIELTPTKAGAHQLYVRGLDRAGNRSDTRAYLFYANGSRTADKAGDLNGDGHADLWAVDAAGTLQRYFGDGTGKAVKADRAASAAGRYLDARTTRRGDWTEDGYEDLITLSPDAARGLDRLWVHPNDGAGAADEAGSRELRVWDPENDHWQGATQILAIGDVDGPLDLDGDGVIGPDDRPGYPDLLVKQGDQLWLYFGSPSGYLDDSVYYLDDYIDQPPVLIGDGGWADVDLAAPGDTTGNGHVDLISRHKSTGELYLHAGTGPHGEGLGAVADRTRVGTGWTAANRPLLTAVPDALGDGKPALWATNSAGDLLFYPDIRGSGTPVGADLPGFRALN</sequence>
<keyword evidence="3" id="KW-1185">Reference proteome</keyword>
<protein>
    <submittedName>
        <fullName evidence="2">VCBS repeat-containing protein</fullName>
    </submittedName>
</protein>
<dbReference type="SUPFAM" id="SSF69318">
    <property type="entry name" value="Integrin alpha N-terminal domain"/>
    <property type="match status" value="1"/>
</dbReference>
<reference evidence="2 3" key="1">
    <citation type="journal article" date="2019" name="Int. J. Syst. Evol. Microbiol.">
        <title>The Global Catalogue of Microorganisms (GCM) 10K type strain sequencing project: providing services to taxonomists for standard genome sequencing and annotation.</title>
        <authorList>
            <consortium name="The Broad Institute Genomics Platform"/>
            <consortium name="The Broad Institute Genome Sequencing Center for Infectious Disease"/>
            <person name="Wu L."/>
            <person name="Ma J."/>
        </authorList>
    </citation>
    <scope>NUCLEOTIDE SEQUENCE [LARGE SCALE GENOMIC DNA]</scope>
    <source>
        <strain evidence="2 3">JCM 12696</strain>
    </source>
</reference>
<accession>A0ABN1UM61</accession>
<dbReference type="EMBL" id="BAAAKV010000005">
    <property type="protein sequence ID" value="GAA1155366.1"/>
    <property type="molecule type" value="Genomic_DNA"/>
</dbReference>
<feature type="signal peptide" evidence="1">
    <location>
        <begin position="1"/>
        <end position="41"/>
    </location>
</feature>
<comment type="caution">
    <text evidence="2">The sequence shown here is derived from an EMBL/GenBank/DDBJ whole genome shotgun (WGS) entry which is preliminary data.</text>
</comment>
<dbReference type="InterPro" id="IPR028994">
    <property type="entry name" value="Integrin_alpha_N"/>
</dbReference>
<proteinExistence type="predicted"/>
<feature type="chain" id="PRO_5046492861" evidence="1">
    <location>
        <begin position="42"/>
        <end position="1030"/>
    </location>
</feature>
<evidence type="ECO:0000313" key="3">
    <source>
        <dbReference type="Proteomes" id="UP001501371"/>
    </source>
</evidence>
<name>A0ABN1UM61_9ACTN</name>
<organism evidence="2 3">
    <name type="scientific">Streptomyces hebeiensis</name>
    <dbReference type="NCBI Taxonomy" id="229486"/>
    <lineage>
        <taxon>Bacteria</taxon>
        <taxon>Bacillati</taxon>
        <taxon>Actinomycetota</taxon>
        <taxon>Actinomycetes</taxon>
        <taxon>Kitasatosporales</taxon>
        <taxon>Streptomycetaceae</taxon>
        <taxon>Streptomyces</taxon>
    </lineage>
</organism>